<dbReference type="EMBL" id="DTMF01000079">
    <property type="protein sequence ID" value="HGF33349.1"/>
    <property type="molecule type" value="Genomic_DNA"/>
</dbReference>
<feature type="domain" description="Glycosyl transferase family 1" evidence="1">
    <location>
        <begin position="175"/>
        <end position="338"/>
    </location>
</feature>
<dbReference type="AlphaFoldDB" id="A0A7C3YZY2"/>
<evidence type="ECO:0000313" key="2">
    <source>
        <dbReference type="EMBL" id="HGF33349.1"/>
    </source>
</evidence>
<dbReference type="InterPro" id="IPR001296">
    <property type="entry name" value="Glyco_trans_1"/>
</dbReference>
<dbReference type="Pfam" id="PF00534">
    <property type="entry name" value="Glycos_transf_1"/>
    <property type="match status" value="1"/>
</dbReference>
<dbReference type="PANTHER" id="PTHR12526:SF625">
    <property type="entry name" value="PHOSPHATIDYLINOSITOL GLYCAN-CLASS A"/>
    <property type="match status" value="1"/>
</dbReference>
<dbReference type="SUPFAM" id="SSF53756">
    <property type="entry name" value="UDP-Glycosyltransferase/glycogen phosphorylase"/>
    <property type="match status" value="1"/>
</dbReference>
<dbReference type="PANTHER" id="PTHR12526">
    <property type="entry name" value="GLYCOSYLTRANSFERASE"/>
    <property type="match status" value="1"/>
</dbReference>
<organism evidence="2">
    <name type="scientific">Desulfobacca acetoxidans</name>
    <dbReference type="NCBI Taxonomy" id="60893"/>
    <lineage>
        <taxon>Bacteria</taxon>
        <taxon>Pseudomonadati</taxon>
        <taxon>Thermodesulfobacteriota</taxon>
        <taxon>Desulfobaccia</taxon>
        <taxon>Desulfobaccales</taxon>
        <taxon>Desulfobaccaceae</taxon>
        <taxon>Desulfobacca</taxon>
    </lineage>
</organism>
<protein>
    <submittedName>
        <fullName evidence="2">Glycosyltransferase</fullName>
    </submittedName>
</protein>
<comment type="caution">
    <text evidence="2">The sequence shown here is derived from an EMBL/GenBank/DDBJ whole genome shotgun (WGS) entry which is preliminary data.</text>
</comment>
<sequence>MKIRLIEVSNQLGLGGTELALENFCRHLDLSRFEITVVGFNDGGVRAEILQDLGFKVLVLKRDRAAWEEILAGCDVLHYHGPGLLDPAIFEPVRKQKPPLVIQTNVFGMMDNGPYYDLIDVDLYISKMLLVRRLRQDREKGNDYRHKRYVLYYPVDVQRLEENLPTPLEVAACRRKLGLEGRLTLGRVGRAADAKFHEVAIRMMPRLVRQYPQVKFLVVGFTEHMQRLARRLGVQDFFVWVDTTADLRTLLTYYRSMDLYLAASAIGESFGMNIAEAMACGLPIVAVSTPKHDNAQIELVDQGVNGLVVEAYPRLVALACRQLLTDESLRREMGRAAALKVQCYAAETVTRALENLIYQRLGLLPEDGPDNPDRPLPLPWSEDMVRDYQCRLANVLARPRLDDRLRQAGRFYGGQAKLKFRRWFS</sequence>
<dbReference type="CDD" id="cd03801">
    <property type="entry name" value="GT4_PimA-like"/>
    <property type="match status" value="1"/>
</dbReference>
<dbReference type="GO" id="GO:0016757">
    <property type="term" value="F:glycosyltransferase activity"/>
    <property type="evidence" value="ECO:0007669"/>
    <property type="project" value="InterPro"/>
</dbReference>
<gene>
    <name evidence="2" type="ORF">ENW96_03030</name>
</gene>
<reference evidence="2" key="1">
    <citation type="journal article" date="2020" name="mSystems">
        <title>Genome- and Community-Level Interaction Insights into Carbon Utilization and Element Cycling Functions of Hydrothermarchaeota in Hydrothermal Sediment.</title>
        <authorList>
            <person name="Zhou Z."/>
            <person name="Liu Y."/>
            <person name="Xu W."/>
            <person name="Pan J."/>
            <person name="Luo Z.H."/>
            <person name="Li M."/>
        </authorList>
    </citation>
    <scope>NUCLEOTIDE SEQUENCE [LARGE SCALE GENOMIC DNA]</scope>
    <source>
        <strain evidence="2">SpSt-897</strain>
    </source>
</reference>
<dbReference type="Gene3D" id="3.40.50.2000">
    <property type="entry name" value="Glycogen Phosphorylase B"/>
    <property type="match status" value="2"/>
</dbReference>
<proteinExistence type="predicted"/>
<accession>A0A7C3YZY2</accession>
<name>A0A7C3YZY2_9BACT</name>
<keyword evidence="2" id="KW-0808">Transferase</keyword>
<evidence type="ECO:0000259" key="1">
    <source>
        <dbReference type="Pfam" id="PF00534"/>
    </source>
</evidence>